<dbReference type="SUPFAM" id="SSF53738">
    <property type="entry name" value="Phosphoglucomutase, first 3 domains"/>
    <property type="match status" value="3"/>
</dbReference>
<dbReference type="FunFam" id="3.40.120.10:FF:000006">
    <property type="entry name" value="Phosphoglucomutase PgmA"/>
    <property type="match status" value="1"/>
</dbReference>
<evidence type="ECO:0000256" key="1">
    <source>
        <dbReference type="ARBA" id="ARBA00000443"/>
    </source>
</evidence>
<keyword evidence="9" id="KW-0413">Isomerase</keyword>
<dbReference type="InterPro" id="IPR045244">
    <property type="entry name" value="PGM"/>
</dbReference>
<evidence type="ECO:0000259" key="13">
    <source>
        <dbReference type="Pfam" id="PF02878"/>
    </source>
</evidence>
<dbReference type="EMBL" id="QBMP01000397">
    <property type="protein sequence ID" value="PZO43676.1"/>
    <property type="molecule type" value="Genomic_DNA"/>
</dbReference>
<dbReference type="Proteomes" id="UP000249794">
    <property type="component" value="Unassembled WGS sequence"/>
</dbReference>
<comment type="cofactor">
    <cofactor evidence="2">
        <name>Mg(2+)</name>
        <dbReference type="ChEBI" id="CHEBI:18420"/>
    </cofactor>
</comment>
<evidence type="ECO:0000259" key="14">
    <source>
        <dbReference type="Pfam" id="PF02879"/>
    </source>
</evidence>
<dbReference type="EC" id="5.4.2.2" evidence="4"/>
<dbReference type="PANTHER" id="PTHR22573">
    <property type="entry name" value="PHOSPHOHEXOMUTASE FAMILY MEMBER"/>
    <property type="match status" value="1"/>
</dbReference>
<accession>A0A2W4WFL2</accession>
<dbReference type="GO" id="GO:0006006">
    <property type="term" value="P:glucose metabolic process"/>
    <property type="evidence" value="ECO:0007669"/>
    <property type="project" value="UniProtKB-KW"/>
</dbReference>
<dbReference type="Pfam" id="PF02880">
    <property type="entry name" value="PGM_PMM_III"/>
    <property type="match status" value="1"/>
</dbReference>
<dbReference type="CDD" id="cd03085">
    <property type="entry name" value="PGM1"/>
    <property type="match status" value="1"/>
</dbReference>
<comment type="catalytic activity">
    <reaction evidence="1">
        <text>alpha-D-glucose 1-phosphate = alpha-D-glucose 6-phosphate</text>
        <dbReference type="Rhea" id="RHEA:23536"/>
        <dbReference type="ChEBI" id="CHEBI:58225"/>
        <dbReference type="ChEBI" id="CHEBI:58601"/>
        <dbReference type="EC" id="5.4.2.2"/>
    </reaction>
</comment>
<feature type="non-terminal residue" evidence="16">
    <location>
        <position position="518"/>
    </location>
</feature>
<evidence type="ECO:0000256" key="8">
    <source>
        <dbReference type="ARBA" id="ARBA00022842"/>
    </source>
</evidence>
<dbReference type="InterPro" id="IPR036900">
    <property type="entry name" value="A-D-PHexomutase_C_sf"/>
</dbReference>
<feature type="domain" description="Alpha-D-phosphohexomutase alpha/beta/alpha" evidence="15">
    <location>
        <begin position="295"/>
        <end position="407"/>
    </location>
</feature>
<dbReference type="InterPro" id="IPR005845">
    <property type="entry name" value="A-D-PHexomutase_a/b/a-II"/>
</dbReference>
<protein>
    <recommendedName>
        <fullName evidence="4">phosphoglucomutase (alpha-D-glucose-1,6-bisphosphate-dependent)</fullName>
        <ecNumber evidence="4">5.4.2.2</ecNumber>
    </recommendedName>
</protein>
<dbReference type="InterPro" id="IPR005846">
    <property type="entry name" value="A-D-PHexomutase_a/b/a-III"/>
</dbReference>
<dbReference type="Pfam" id="PF02879">
    <property type="entry name" value="PGM_PMM_II"/>
    <property type="match status" value="1"/>
</dbReference>
<dbReference type="GO" id="GO:0000287">
    <property type="term" value="F:magnesium ion binding"/>
    <property type="evidence" value="ECO:0007669"/>
    <property type="project" value="InterPro"/>
</dbReference>
<dbReference type="SUPFAM" id="SSF55957">
    <property type="entry name" value="Phosphoglucomutase, C-terminal domain"/>
    <property type="match status" value="1"/>
</dbReference>
<feature type="region of interest" description="Disordered" evidence="12">
    <location>
        <begin position="1"/>
        <end position="21"/>
    </location>
</feature>
<dbReference type="InterPro" id="IPR016066">
    <property type="entry name" value="A-D-PHexomutase_CS"/>
</dbReference>
<dbReference type="STRING" id="1850361.GCA_001650195_02534"/>
<dbReference type="Gene3D" id="3.30.310.50">
    <property type="entry name" value="Alpha-D-phosphohexomutase, C-terminal domain"/>
    <property type="match status" value="1"/>
</dbReference>
<keyword evidence="6" id="KW-0597">Phosphoprotein</keyword>
<name>A0A2W4WFL2_9CYAN</name>
<proteinExistence type="inferred from homology"/>
<evidence type="ECO:0000256" key="11">
    <source>
        <dbReference type="RuleBase" id="RU004326"/>
    </source>
</evidence>
<dbReference type="GO" id="GO:0004614">
    <property type="term" value="F:phosphoglucomutase activity"/>
    <property type="evidence" value="ECO:0007669"/>
    <property type="project" value="UniProtKB-EC"/>
</dbReference>
<reference evidence="16 17" key="2">
    <citation type="submission" date="2018-06" db="EMBL/GenBank/DDBJ databases">
        <title>Metagenomic assembly of (sub)arctic Cyanobacteria and their associated microbiome from non-axenic cultures.</title>
        <authorList>
            <person name="Baurain D."/>
        </authorList>
    </citation>
    <scope>NUCLEOTIDE SEQUENCE [LARGE SCALE GENOMIC DNA]</scope>
    <source>
        <strain evidence="16">ULC027bin1</strain>
    </source>
</reference>
<evidence type="ECO:0000256" key="4">
    <source>
        <dbReference type="ARBA" id="ARBA00012728"/>
    </source>
</evidence>
<gene>
    <name evidence="16" type="ORF">DCF15_22410</name>
</gene>
<evidence type="ECO:0000256" key="5">
    <source>
        <dbReference type="ARBA" id="ARBA00022526"/>
    </source>
</evidence>
<evidence type="ECO:0000256" key="2">
    <source>
        <dbReference type="ARBA" id="ARBA00001946"/>
    </source>
</evidence>
<reference evidence="17" key="1">
    <citation type="submission" date="2018-04" db="EMBL/GenBank/DDBJ databases">
        <authorList>
            <person name="Cornet L."/>
        </authorList>
    </citation>
    <scope>NUCLEOTIDE SEQUENCE [LARGE SCALE GENOMIC DNA]</scope>
</reference>
<evidence type="ECO:0000259" key="15">
    <source>
        <dbReference type="Pfam" id="PF02880"/>
    </source>
</evidence>
<keyword evidence="10" id="KW-0119">Carbohydrate metabolism</keyword>
<dbReference type="FunFam" id="3.40.120.10:FF:000004">
    <property type="entry name" value="Phosphoglucomutase 5"/>
    <property type="match status" value="1"/>
</dbReference>
<feature type="domain" description="Alpha-D-phosphohexomutase alpha/beta/alpha" evidence="13">
    <location>
        <begin position="14"/>
        <end position="153"/>
    </location>
</feature>
<evidence type="ECO:0000256" key="10">
    <source>
        <dbReference type="ARBA" id="ARBA00023277"/>
    </source>
</evidence>
<evidence type="ECO:0000256" key="7">
    <source>
        <dbReference type="ARBA" id="ARBA00022723"/>
    </source>
</evidence>
<evidence type="ECO:0000313" key="17">
    <source>
        <dbReference type="Proteomes" id="UP000249794"/>
    </source>
</evidence>
<evidence type="ECO:0000256" key="12">
    <source>
        <dbReference type="SAM" id="MobiDB-lite"/>
    </source>
</evidence>
<evidence type="ECO:0000313" key="16">
    <source>
        <dbReference type="EMBL" id="PZO43676.1"/>
    </source>
</evidence>
<comment type="caution">
    <text evidence="16">The sequence shown here is derived from an EMBL/GenBank/DDBJ whole genome shotgun (WGS) entry which is preliminary data.</text>
</comment>
<dbReference type="Pfam" id="PF24947">
    <property type="entry name" value="PGM1_C_vert_fung"/>
    <property type="match status" value="1"/>
</dbReference>
<dbReference type="Gene3D" id="3.40.120.10">
    <property type="entry name" value="Alpha-D-Glucose-1,6-Bisphosphate, subunit A, domain 3"/>
    <property type="match status" value="3"/>
</dbReference>
<feature type="domain" description="Alpha-D-phosphohexomutase alpha/beta/alpha" evidence="14">
    <location>
        <begin position="184"/>
        <end position="286"/>
    </location>
</feature>
<dbReference type="InterPro" id="IPR005844">
    <property type="entry name" value="A-D-PHexomutase_a/b/a-I"/>
</dbReference>
<dbReference type="GO" id="GO:0005829">
    <property type="term" value="C:cytosol"/>
    <property type="evidence" value="ECO:0007669"/>
    <property type="project" value="TreeGrafter"/>
</dbReference>
<sequence>MAIKTVPTTPFDDQKPGTSGLRKQVPTFQKPHYLENFIQSTFDSLDDYQGKTLVLGGDGRYFNRPAIQIILKMAAANGVGKTLVGQGGILSTPAASCLIRKYDAFGGIILSASHNPGGPEGDFGVKYNVSNGGPAPEKVTSAIFENTKSISEYKIVETDDIDLDTLGSTAVGDMSVEVVDSVADYAELMEKLFDFGKIRALLAGNFSMCMDSLHAVTGPYAKVIFEQALGAKAGTVTNGEPLEDFGGGHPDPNLVYAHDLVEIMFSESAPDFGAASDGDGDRNMILGNNFFVNPSDSLALIAANAQLVPGYKNGLAGIARSMPTSQAADRVAAKLGLDCYETPTGWKFFGNLLDADKITICGEESFGTGSNHVREKDGLWAVLFWLNILAERKQSVEDIVLEHWRTYGRNFYSRHDYEGVDSTKAQQLMDGLTAQLATLPGTSLGAYTVEYADDFGYTDPIDGSVSQNQGIRIGFTDGSRMVFRLSGTGTQGATLRLYLESYEPDESKHGLDAQVALE</sequence>
<dbReference type="AlphaFoldDB" id="A0A2W4WFL2"/>
<comment type="similarity">
    <text evidence="3 11">Belongs to the phosphohexose mutase family.</text>
</comment>
<dbReference type="NCBIfam" id="NF005737">
    <property type="entry name" value="PRK07564.1-1"/>
    <property type="match status" value="1"/>
</dbReference>
<dbReference type="FunFam" id="3.40.120.10:FF:000005">
    <property type="entry name" value="Phosphoglucomutase 5"/>
    <property type="match status" value="1"/>
</dbReference>
<evidence type="ECO:0000256" key="9">
    <source>
        <dbReference type="ARBA" id="ARBA00023235"/>
    </source>
</evidence>
<dbReference type="PROSITE" id="PS00710">
    <property type="entry name" value="PGM_PMM"/>
    <property type="match status" value="1"/>
</dbReference>
<dbReference type="PRINTS" id="PR00509">
    <property type="entry name" value="PGMPMM"/>
</dbReference>
<evidence type="ECO:0000256" key="6">
    <source>
        <dbReference type="ARBA" id="ARBA00022553"/>
    </source>
</evidence>
<dbReference type="FunFam" id="3.30.310.50:FF:000002">
    <property type="entry name" value="Phosphoglucomutase 5"/>
    <property type="match status" value="1"/>
</dbReference>
<evidence type="ECO:0000256" key="3">
    <source>
        <dbReference type="ARBA" id="ARBA00010231"/>
    </source>
</evidence>
<keyword evidence="8 11" id="KW-0460">Magnesium</keyword>
<dbReference type="InterPro" id="IPR005841">
    <property type="entry name" value="Alpha-D-phosphohexomutase_SF"/>
</dbReference>
<dbReference type="PANTHER" id="PTHR22573:SF2">
    <property type="entry name" value="PHOSPHOGLUCOMUTASE"/>
    <property type="match status" value="1"/>
</dbReference>
<keyword evidence="7 11" id="KW-0479">Metal-binding</keyword>
<organism evidence="16 17">
    <name type="scientific">Phormidesmis priestleyi</name>
    <dbReference type="NCBI Taxonomy" id="268141"/>
    <lineage>
        <taxon>Bacteria</taxon>
        <taxon>Bacillati</taxon>
        <taxon>Cyanobacteriota</taxon>
        <taxon>Cyanophyceae</taxon>
        <taxon>Leptolyngbyales</taxon>
        <taxon>Leptolyngbyaceae</taxon>
        <taxon>Phormidesmis</taxon>
    </lineage>
</organism>
<keyword evidence="5" id="KW-0313">Glucose metabolism</keyword>
<dbReference type="InterPro" id="IPR016055">
    <property type="entry name" value="A-D-PHexomutase_a/b/a-I/II/III"/>
</dbReference>
<dbReference type="Pfam" id="PF02878">
    <property type="entry name" value="PGM_PMM_I"/>
    <property type="match status" value="1"/>
</dbReference>